<sequence>MNRGTWLTVPAVAWLGLFFAVPVLGIGALSFMSRDSYGRIVYSFTAENYLRALDPIYVHIVGETLLLALVTTALCALLGYPFAYAMTRFERKWQGVLLLLILVPFWINMLVRSFAWVILLRSQGVVNTVLERWGWIGEPLQLLYNKQAVFLGMVYTLLPFVILPVYVTLEKIDKSWLEAASDLGAAPRRAFWAVVWPMSLPGVFTGCMLVFVSSIGMFVIPDIMGGAKSQLLGNVIQNQFLSARDWPFGSALSVYLIILSLAAIGVMQSWVSRLTGTGGAKRGGMR</sequence>
<dbReference type="EMBL" id="CAJVAS010000018">
    <property type="protein sequence ID" value="CAG7637380.1"/>
    <property type="molecule type" value="Genomic_DNA"/>
</dbReference>
<feature type="transmembrane region" description="Helical" evidence="8">
    <location>
        <begin position="190"/>
        <end position="220"/>
    </location>
</feature>
<dbReference type="CDD" id="cd06261">
    <property type="entry name" value="TM_PBP2"/>
    <property type="match status" value="1"/>
</dbReference>
<dbReference type="Proteomes" id="UP000693672">
    <property type="component" value="Unassembled WGS sequence"/>
</dbReference>
<evidence type="ECO:0000256" key="6">
    <source>
        <dbReference type="ARBA" id="ARBA00022989"/>
    </source>
</evidence>
<feature type="transmembrane region" description="Helical" evidence="8">
    <location>
        <begin position="12"/>
        <end position="32"/>
    </location>
</feature>
<evidence type="ECO:0000256" key="1">
    <source>
        <dbReference type="ARBA" id="ARBA00004651"/>
    </source>
</evidence>
<comment type="caution">
    <text evidence="10">The sequence shown here is derived from an EMBL/GenBank/DDBJ whole genome shotgun (WGS) entry which is preliminary data.</text>
</comment>
<evidence type="ECO:0000313" key="11">
    <source>
        <dbReference type="Proteomes" id="UP000693672"/>
    </source>
</evidence>
<keyword evidence="7 8" id="KW-0472">Membrane</keyword>
<evidence type="ECO:0000256" key="3">
    <source>
        <dbReference type="ARBA" id="ARBA00022448"/>
    </source>
</evidence>
<proteinExistence type="inferred from homology"/>
<keyword evidence="3 8" id="KW-0813">Transport</keyword>
<keyword evidence="6 8" id="KW-1133">Transmembrane helix</keyword>
<accession>A0A916K4G0</accession>
<keyword evidence="11" id="KW-1185">Reference proteome</keyword>
<gene>
    <name evidence="10" type="primary">potB_2</name>
    <name evidence="10" type="ORF">PAESOLCIP111_03837</name>
</gene>
<dbReference type="Pfam" id="PF00528">
    <property type="entry name" value="BPD_transp_1"/>
    <property type="match status" value="1"/>
</dbReference>
<keyword evidence="5 8" id="KW-0812">Transmembrane</keyword>
<feature type="transmembrane region" description="Helical" evidence="8">
    <location>
        <begin position="95"/>
        <end position="119"/>
    </location>
</feature>
<organism evidence="10 11">
    <name type="scientific">Paenibacillus solanacearum</name>
    <dbReference type="NCBI Taxonomy" id="2048548"/>
    <lineage>
        <taxon>Bacteria</taxon>
        <taxon>Bacillati</taxon>
        <taxon>Bacillota</taxon>
        <taxon>Bacilli</taxon>
        <taxon>Bacillales</taxon>
        <taxon>Paenibacillaceae</taxon>
        <taxon>Paenibacillus</taxon>
    </lineage>
</organism>
<evidence type="ECO:0000259" key="9">
    <source>
        <dbReference type="PROSITE" id="PS50928"/>
    </source>
</evidence>
<dbReference type="PANTHER" id="PTHR42929">
    <property type="entry name" value="INNER MEMBRANE ABC TRANSPORTER PERMEASE PROTEIN YDCU-RELATED-RELATED"/>
    <property type="match status" value="1"/>
</dbReference>
<name>A0A916K4G0_9BACL</name>
<reference evidence="10" key="1">
    <citation type="submission" date="2021-06" db="EMBL/GenBank/DDBJ databases">
        <authorList>
            <person name="Criscuolo A."/>
        </authorList>
    </citation>
    <scope>NUCLEOTIDE SEQUENCE</scope>
    <source>
        <strain evidence="10">CIP111600</strain>
    </source>
</reference>
<evidence type="ECO:0000256" key="5">
    <source>
        <dbReference type="ARBA" id="ARBA00022692"/>
    </source>
</evidence>
<comment type="subcellular location">
    <subcellularLocation>
        <location evidence="1 8">Cell membrane</location>
        <topology evidence="1 8">Multi-pass membrane protein</topology>
    </subcellularLocation>
</comment>
<feature type="transmembrane region" description="Helical" evidence="8">
    <location>
        <begin position="252"/>
        <end position="271"/>
    </location>
</feature>
<dbReference type="PANTHER" id="PTHR42929:SF1">
    <property type="entry name" value="INNER MEMBRANE ABC TRANSPORTER PERMEASE PROTEIN YDCU-RELATED"/>
    <property type="match status" value="1"/>
</dbReference>
<protein>
    <submittedName>
        <fullName evidence="10">Spermidine/putrescine transport system permease protein PotB</fullName>
    </submittedName>
</protein>
<evidence type="ECO:0000256" key="7">
    <source>
        <dbReference type="ARBA" id="ARBA00023136"/>
    </source>
</evidence>
<keyword evidence="4" id="KW-1003">Cell membrane</keyword>
<evidence type="ECO:0000256" key="2">
    <source>
        <dbReference type="ARBA" id="ARBA00007069"/>
    </source>
</evidence>
<evidence type="ECO:0000256" key="4">
    <source>
        <dbReference type="ARBA" id="ARBA00022475"/>
    </source>
</evidence>
<dbReference type="RefSeq" id="WP_246627523.1">
    <property type="nucleotide sequence ID" value="NZ_CAJVAS010000018.1"/>
</dbReference>
<dbReference type="AlphaFoldDB" id="A0A916K4G0"/>
<evidence type="ECO:0000313" key="10">
    <source>
        <dbReference type="EMBL" id="CAG7637380.1"/>
    </source>
</evidence>
<dbReference type="PROSITE" id="PS50928">
    <property type="entry name" value="ABC_TM1"/>
    <property type="match status" value="1"/>
</dbReference>
<feature type="domain" description="ABC transmembrane type-1" evidence="9">
    <location>
        <begin position="61"/>
        <end position="267"/>
    </location>
</feature>
<feature type="transmembrane region" description="Helical" evidence="8">
    <location>
        <begin position="56"/>
        <end position="83"/>
    </location>
</feature>
<dbReference type="GO" id="GO:0005886">
    <property type="term" value="C:plasma membrane"/>
    <property type="evidence" value="ECO:0007669"/>
    <property type="project" value="UniProtKB-SubCell"/>
</dbReference>
<dbReference type="GO" id="GO:0055085">
    <property type="term" value="P:transmembrane transport"/>
    <property type="evidence" value="ECO:0007669"/>
    <property type="project" value="InterPro"/>
</dbReference>
<dbReference type="InterPro" id="IPR000515">
    <property type="entry name" value="MetI-like"/>
</dbReference>
<feature type="transmembrane region" description="Helical" evidence="8">
    <location>
        <begin position="148"/>
        <end position="169"/>
    </location>
</feature>
<evidence type="ECO:0000256" key="8">
    <source>
        <dbReference type="RuleBase" id="RU363032"/>
    </source>
</evidence>
<comment type="similarity">
    <text evidence="2">Belongs to the binding-protein-dependent transport system permease family. CysTW subfamily.</text>
</comment>